<dbReference type="OrthoDB" id="1145453at2759"/>
<accession>A0A835RF73</accession>
<protein>
    <recommendedName>
        <fullName evidence="2">AP-5 complex subunit zeta-1 C-terminal TPR domain-containing protein</fullName>
    </recommendedName>
</protein>
<evidence type="ECO:0000313" key="4">
    <source>
        <dbReference type="Proteomes" id="UP000636800"/>
    </source>
</evidence>
<proteinExistence type="predicted"/>
<comment type="caution">
    <text evidence="3">The sequence shown here is derived from an EMBL/GenBank/DDBJ whole genome shotgun (WGS) entry which is preliminary data.</text>
</comment>
<evidence type="ECO:0000256" key="1">
    <source>
        <dbReference type="SAM" id="MobiDB-lite"/>
    </source>
</evidence>
<evidence type="ECO:0000259" key="2">
    <source>
        <dbReference type="Pfam" id="PF25154"/>
    </source>
</evidence>
<dbReference type="PANTHER" id="PTHR47885:SF1">
    <property type="entry name" value="AP-5 COMPLEX SUBUNIT ZETA-1"/>
    <property type="match status" value="1"/>
</dbReference>
<sequence length="574" mass="65076">MASNNFPTEHKVFLIGWHLSLQVLWQTDVEPRGGSTIPISKRNLQVAKFLKEREDSESSEAQNLGDMRRIKSKRQQKHPETNSSIGNKQEPDLTWTRNFLKIYWSIGNKHHQRRGYLLRQGHRGKKVQSYSTSTWIKDPLREKEIEGERRENTEWVDWYAGVLVSEIWRIIHNWEAWVKKIYEIAKKLDRRIWLLALIRILTSSSSELVAPAQSQTPNGLCYWSRSSPYPLFSISISPYLSLSKVPVAMPLNKNYGFPGVYDSIKFDEPSNNKRALGLPLLLMASIMDRAYLREFADIVVAEATLDFLNLNKDKITTTYPSLIPQFFPLLLKLIAWNGEKLEKKFRTVVPAMISNGSFLPLFPSLADLPILAVALEKVERSSGTLLGSSIASIQKSAAPEMLLALMDEAYTGSAIEDRAGDSGSDDTNSIDVADPVFLDLLKDENDGLVERHWTSLGMTAALQSAIISSQSDRLKQALSIAPRLLSLYFTVALRDVNDSLLCALIPILMLRNSTIFPDKIFCVEVRKRFSDFMLAAFQRSPHFITLLKKPIVDRLGEAYDSHAKARIYPFLSLS</sequence>
<evidence type="ECO:0000313" key="3">
    <source>
        <dbReference type="EMBL" id="KAG0485313.1"/>
    </source>
</evidence>
<dbReference type="AlphaFoldDB" id="A0A835RF73"/>
<dbReference type="EMBL" id="JADCNL010000004">
    <property type="protein sequence ID" value="KAG0485313.1"/>
    <property type="molecule type" value="Genomic_DNA"/>
</dbReference>
<dbReference type="PANTHER" id="PTHR47885">
    <property type="entry name" value="AP-5 COMPLEX SUBUNIT ZETA-1"/>
    <property type="match status" value="1"/>
</dbReference>
<dbReference type="Proteomes" id="UP000636800">
    <property type="component" value="Unassembled WGS sequence"/>
</dbReference>
<name>A0A835RF73_VANPL</name>
<feature type="region of interest" description="Disordered" evidence="1">
    <location>
        <begin position="52"/>
        <end position="89"/>
    </location>
</feature>
<dbReference type="Pfam" id="PF25154">
    <property type="entry name" value="TPR_AP5Z1_C"/>
    <property type="match status" value="1"/>
</dbReference>
<gene>
    <name evidence="3" type="ORF">HPP92_009392</name>
</gene>
<organism evidence="3 4">
    <name type="scientific">Vanilla planifolia</name>
    <name type="common">Vanilla</name>
    <dbReference type="NCBI Taxonomy" id="51239"/>
    <lineage>
        <taxon>Eukaryota</taxon>
        <taxon>Viridiplantae</taxon>
        <taxon>Streptophyta</taxon>
        <taxon>Embryophyta</taxon>
        <taxon>Tracheophyta</taxon>
        <taxon>Spermatophyta</taxon>
        <taxon>Magnoliopsida</taxon>
        <taxon>Liliopsida</taxon>
        <taxon>Asparagales</taxon>
        <taxon>Orchidaceae</taxon>
        <taxon>Vanilloideae</taxon>
        <taxon>Vanilleae</taxon>
        <taxon>Vanilla</taxon>
    </lineage>
</organism>
<keyword evidence="4" id="KW-1185">Reference proteome</keyword>
<reference evidence="3 4" key="1">
    <citation type="journal article" date="2020" name="Nat. Food">
        <title>A phased Vanilla planifolia genome enables genetic improvement of flavour and production.</title>
        <authorList>
            <person name="Hasing T."/>
            <person name="Tang H."/>
            <person name="Brym M."/>
            <person name="Khazi F."/>
            <person name="Huang T."/>
            <person name="Chambers A.H."/>
        </authorList>
    </citation>
    <scope>NUCLEOTIDE SEQUENCE [LARGE SCALE GENOMIC DNA]</scope>
    <source>
        <tissue evidence="3">Leaf</tissue>
    </source>
</reference>
<feature type="domain" description="AP-5 complex subunit zeta-1 C-terminal TPR" evidence="2">
    <location>
        <begin position="469"/>
        <end position="568"/>
    </location>
</feature>
<dbReference type="InterPro" id="IPR056856">
    <property type="entry name" value="TPR_AP5Z1_C"/>
</dbReference>